<dbReference type="InterPro" id="IPR036188">
    <property type="entry name" value="FAD/NAD-bd_sf"/>
</dbReference>
<dbReference type="PANTHER" id="PTHR45968:SF5">
    <property type="entry name" value="PROTEIN HOTHEAD"/>
    <property type="match status" value="1"/>
</dbReference>
<keyword evidence="7" id="KW-1015">Disulfide bond</keyword>
<reference evidence="10" key="1">
    <citation type="submission" date="2018-02" db="EMBL/GenBank/DDBJ databases">
        <authorList>
            <person name="Cohen D.B."/>
            <person name="Kent A.D."/>
        </authorList>
    </citation>
    <scope>NUCLEOTIDE SEQUENCE</scope>
</reference>
<feature type="binding site" evidence="6">
    <location>
        <position position="247"/>
    </location>
    <ligand>
        <name>FAD</name>
        <dbReference type="ChEBI" id="CHEBI:57692"/>
    </ligand>
</feature>
<dbReference type="InterPro" id="IPR051871">
    <property type="entry name" value="GMC_Oxidoreductase-Related"/>
</dbReference>
<evidence type="ECO:0000259" key="9">
    <source>
        <dbReference type="PROSITE" id="PS00624"/>
    </source>
</evidence>
<evidence type="ECO:0000256" key="7">
    <source>
        <dbReference type="PIRSR" id="PIRSR000137-3"/>
    </source>
</evidence>
<evidence type="ECO:0000256" key="3">
    <source>
        <dbReference type="ARBA" id="ARBA00022630"/>
    </source>
</evidence>
<dbReference type="EMBL" id="OIVN01003657">
    <property type="protein sequence ID" value="SPD12704.1"/>
    <property type="molecule type" value="Genomic_DNA"/>
</dbReference>
<dbReference type="InterPro" id="IPR012132">
    <property type="entry name" value="GMC_OxRdtase"/>
</dbReference>
<keyword evidence="5 6" id="KW-0274">FAD</keyword>
<name>A0A2N9HLZ2_FAGSY</name>
<feature type="signal peptide" evidence="8">
    <location>
        <begin position="1"/>
        <end position="26"/>
    </location>
</feature>
<dbReference type="PIRSF" id="PIRSF000137">
    <property type="entry name" value="Alcohol_oxidase"/>
    <property type="match status" value="1"/>
</dbReference>
<gene>
    <name evidence="10" type="ORF">FSB_LOCUS40586</name>
</gene>
<feature type="domain" description="Glucose-methanol-choline oxidoreductase N-terminal" evidence="9">
    <location>
        <begin position="291"/>
        <end position="305"/>
    </location>
</feature>
<dbReference type="SUPFAM" id="SSF51905">
    <property type="entry name" value="FAD/NAD(P)-binding domain"/>
    <property type="match status" value="1"/>
</dbReference>
<evidence type="ECO:0000256" key="6">
    <source>
        <dbReference type="PIRSR" id="PIRSR000137-2"/>
    </source>
</evidence>
<evidence type="ECO:0000256" key="4">
    <source>
        <dbReference type="ARBA" id="ARBA00022729"/>
    </source>
</evidence>
<feature type="binding site" evidence="6">
    <location>
        <position position="554"/>
    </location>
    <ligand>
        <name>FAD</name>
        <dbReference type="ChEBI" id="CHEBI:57692"/>
    </ligand>
</feature>
<keyword evidence="4 8" id="KW-0732">Signal</keyword>
<dbReference type="Pfam" id="PF05199">
    <property type="entry name" value="GMC_oxred_C"/>
    <property type="match status" value="1"/>
</dbReference>
<proteinExistence type="inferred from homology"/>
<accession>A0A2N9HLZ2</accession>
<dbReference type="GO" id="GO:0050660">
    <property type="term" value="F:flavin adenine dinucleotide binding"/>
    <property type="evidence" value="ECO:0007669"/>
    <property type="project" value="InterPro"/>
</dbReference>
<evidence type="ECO:0000256" key="5">
    <source>
        <dbReference type="ARBA" id="ARBA00022827"/>
    </source>
</evidence>
<dbReference type="InterPro" id="IPR007867">
    <property type="entry name" value="GMC_OxRtase_C"/>
</dbReference>
<feature type="binding site" evidence="6">
    <location>
        <begin position="565"/>
        <end position="566"/>
    </location>
    <ligand>
        <name>FAD</name>
        <dbReference type="ChEBI" id="CHEBI:57692"/>
    </ligand>
</feature>
<comment type="cofactor">
    <cofactor evidence="1 6">
        <name>FAD</name>
        <dbReference type="ChEBI" id="CHEBI:57692"/>
    </cofactor>
</comment>
<evidence type="ECO:0000256" key="8">
    <source>
        <dbReference type="SAM" id="SignalP"/>
    </source>
</evidence>
<feature type="chain" id="PRO_5014938579" description="Glucose-methanol-choline oxidoreductase N-terminal domain-containing protein" evidence="8">
    <location>
        <begin position="27"/>
        <end position="591"/>
    </location>
</feature>
<feature type="binding site" evidence="6">
    <location>
        <position position="134"/>
    </location>
    <ligand>
        <name>FAD</name>
        <dbReference type="ChEBI" id="CHEBI:57692"/>
    </ligand>
</feature>
<dbReference type="PANTHER" id="PTHR45968">
    <property type="entry name" value="OSJNBA0019K04.7 PROTEIN"/>
    <property type="match status" value="1"/>
</dbReference>
<dbReference type="SUPFAM" id="SSF54373">
    <property type="entry name" value="FAD-linked reductases, C-terminal domain"/>
    <property type="match status" value="1"/>
</dbReference>
<dbReference type="Gene3D" id="3.50.50.60">
    <property type="entry name" value="FAD/NAD(P)-binding domain"/>
    <property type="match status" value="1"/>
</dbReference>
<organism evidence="10">
    <name type="scientific">Fagus sylvatica</name>
    <name type="common">Beechnut</name>
    <dbReference type="NCBI Taxonomy" id="28930"/>
    <lineage>
        <taxon>Eukaryota</taxon>
        <taxon>Viridiplantae</taxon>
        <taxon>Streptophyta</taxon>
        <taxon>Embryophyta</taxon>
        <taxon>Tracheophyta</taxon>
        <taxon>Spermatophyta</taxon>
        <taxon>Magnoliopsida</taxon>
        <taxon>eudicotyledons</taxon>
        <taxon>Gunneridae</taxon>
        <taxon>Pentapetalae</taxon>
        <taxon>rosids</taxon>
        <taxon>fabids</taxon>
        <taxon>Fagales</taxon>
        <taxon>Fagaceae</taxon>
        <taxon>Fagus</taxon>
    </lineage>
</organism>
<keyword evidence="3" id="KW-0285">Flavoprotein</keyword>
<evidence type="ECO:0000313" key="10">
    <source>
        <dbReference type="EMBL" id="SPD12704.1"/>
    </source>
</evidence>
<dbReference type="PROSITE" id="PS00624">
    <property type="entry name" value="GMC_OXRED_2"/>
    <property type="match status" value="1"/>
</dbReference>
<protein>
    <recommendedName>
        <fullName evidence="9">Glucose-methanol-choline oxidoreductase N-terminal domain-containing protein</fullName>
    </recommendedName>
</protein>
<feature type="binding site" evidence="6">
    <location>
        <begin position="88"/>
        <end position="89"/>
    </location>
    <ligand>
        <name>FAD</name>
        <dbReference type="ChEBI" id="CHEBI:57692"/>
    </ligand>
</feature>
<feature type="disulfide bond" evidence="7">
    <location>
        <begin position="461"/>
        <end position="517"/>
    </location>
</feature>
<dbReference type="Gene3D" id="3.30.410.40">
    <property type="match status" value="1"/>
</dbReference>
<evidence type="ECO:0000256" key="1">
    <source>
        <dbReference type="ARBA" id="ARBA00001974"/>
    </source>
</evidence>
<dbReference type="AlphaFoldDB" id="A0A2N9HLZ2"/>
<dbReference type="Pfam" id="PF00732">
    <property type="entry name" value="GMC_oxred_N"/>
    <property type="match status" value="1"/>
</dbReference>
<sequence length="591" mass="64423">MASVGAVKLFFCLILWLSIILSSCQGKDNFYEYRFPFIRRASSFLSSTSSSSANGGNNGYDYIIVGGGTAGCPLAATLSQNFSVLLLERGGVPFSNANVSLLENFHIALADTSPTSASQAFISTDGVINARARVLGGGTCINAGFYTRASARFIKKVGWDAKLVKESYPWVEKQIVHRPNLAPWQRAVRDSLLDIGISPFNGFTYDHKYGTKIGGTIFDRFGRRHTAAELLVSGNPHKLTVLIHATVQKIVFDTTGKQPKAVGVIFKDEKGDQHQALLGNKAQSEIILSCGAIGTPQMLLLSGIGPKADLEKMKIPVVLDNKFVGKGMSDNPMNSVFVPSNRPVVQSLIQTVGITKKGVYIEASSGFGQSNDSIHCHHGIMSAEIGQLSTISPKQRTPEAIQAYIKGKRDIPHEAFKGGFILEKIATPISTGELSLINTNVDDNPSVTFNYFKHPYDLQRCVEGIRMATKLVQSKHVTNFTKCEKETVDKILNRSAGANVNLIPRHTNDTKSMEQFCKDTVITIWHYHGGCHVGEVVSPEYKVLGVHRLRIVDGSTFSESPGTNPQATVLMMGRYMAVKILRERLGRAAGI</sequence>
<dbReference type="GO" id="GO:0016614">
    <property type="term" value="F:oxidoreductase activity, acting on CH-OH group of donors"/>
    <property type="evidence" value="ECO:0007669"/>
    <property type="project" value="InterPro"/>
</dbReference>
<dbReference type="InterPro" id="IPR000172">
    <property type="entry name" value="GMC_OxRdtase_N"/>
</dbReference>
<evidence type="ECO:0000256" key="2">
    <source>
        <dbReference type="ARBA" id="ARBA00010790"/>
    </source>
</evidence>
<feature type="binding site" evidence="6">
    <location>
        <begin position="525"/>
        <end position="526"/>
    </location>
    <ligand>
        <name>FAD</name>
        <dbReference type="ChEBI" id="CHEBI:57692"/>
    </ligand>
</feature>
<comment type="similarity">
    <text evidence="2">Belongs to the GMC oxidoreductase family.</text>
</comment>